<evidence type="ECO:0000256" key="3">
    <source>
        <dbReference type="ARBA" id="ARBA00022475"/>
    </source>
</evidence>
<keyword evidence="2 7" id="KW-0813">Transport</keyword>
<dbReference type="PROSITE" id="PS50928">
    <property type="entry name" value="ABC_TM1"/>
    <property type="match status" value="1"/>
</dbReference>
<dbReference type="GO" id="GO:0005886">
    <property type="term" value="C:plasma membrane"/>
    <property type="evidence" value="ECO:0007669"/>
    <property type="project" value="UniProtKB-SubCell"/>
</dbReference>
<dbReference type="EMBL" id="JACVQF010000235">
    <property type="protein sequence ID" value="MBD0424686.1"/>
    <property type="molecule type" value="Genomic_DNA"/>
</dbReference>
<protein>
    <submittedName>
        <fullName evidence="10">ABC transporter permease</fullName>
    </submittedName>
</protein>
<gene>
    <name evidence="10" type="ORF">H0H10_36910</name>
</gene>
<proteinExistence type="inferred from homology"/>
<evidence type="ECO:0000256" key="2">
    <source>
        <dbReference type="ARBA" id="ARBA00022448"/>
    </source>
</evidence>
<dbReference type="RefSeq" id="WP_188185634.1">
    <property type="nucleotide sequence ID" value="NZ_JACVQF010000235.1"/>
</dbReference>
<evidence type="ECO:0000256" key="1">
    <source>
        <dbReference type="ARBA" id="ARBA00004651"/>
    </source>
</evidence>
<dbReference type="Pfam" id="PF00528">
    <property type="entry name" value="BPD_transp_1"/>
    <property type="match status" value="1"/>
</dbReference>
<feature type="transmembrane region" description="Helical" evidence="7">
    <location>
        <begin position="236"/>
        <end position="257"/>
    </location>
</feature>
<evidence type="ECO:0000313" key="10">
    <source>
        <dbReference type="EMBL" id="MBD0424686.1"/>
    </source>
</evidence>
<comment type="similarity">
    <text evidence="7">Belongs to the binding-protein-dependent transport system permease family.</text>
</comment>
<evidence type="ECO:0000259" key="9">
    <source>
        <dbReference type="PROSITE" id="PS50928"/>
    </source>
</evidence>
<keyword evidence="3" id="KW-1003">Cell membrane</keyword>
<keyword evidence="6 7" id="KW-0472">Membrane</keyword>
<dbReference type="FunFam" id="1.10.3720.10:FF:000003">
    <property type="entry name" value="Aliphatic sulfonate ABC transporter permease"/>
    <property type="match status" value="1"/>
</dbReference>
<evidence type="ECO:0000256" key="6">
    <source>
        <dbReference type="ARBA" id="ARBA00023136"/>
    </source>
</evidence>
<comment type="caution">
    <text evidence="10">The sequence shown here is derived from an EMBL/GenBank/DDBJ whole genome shotgun (WGS) entry which is preliminary data.</text>
</comment>
<comment type="subcellular location">
    <subcellularLocation>
        <location evidence="1 7">Cell membrane</location>
        <topology evidence="1 7">Multi-pass membrane protein</topology>
    </subcellularLocation>
</comment>
<dbReference type="InterPro" id="IPR000515">
    <property type="entry name" value="MetI-like"/>
</dbReference>
<evidence type="ECO:0000256" key="5">
    <source>
        <dbReference type="ARBA" id="ARBA00022989"/>
    </source>
</evidence>
<evidence type="ECO:0000256" key="7">
    <source>
        <dbReference type="RuleBase" id="RU363032"/>
    </source>
</evidence>
<feature type="transmembrane region" description="Helical" evidence="7">
    <location>
        <begin position="122"/>
        <end position="141"/>
    </location>
</feature>
<feature type="transmembrane region" description="Helical" evidence="7">
    <location>
        <begin position="147"/>
        <end position="167"/>
    </location>
</feature>
<feature type="compositionally biased region" description="Basic and acidic residues" evidence="8">
    <location>
        <begin position="16"/>
        <end position="26"/>
    </location>
</feature>
<dbReference type="Gene3D" id="1.10.3720.10">
    <property type="entry name" value="MetI-like"/>
    <property type="match status" value="1"/>
</dbReference>
<dbReference type="GO" id="GO:0042918">
    <property type="term" value="P:alkanesulfonate transmembrane transport"/>
    <property type="evidence" value="ECO:0007669"/>
    <property type="project" value="UniProtKB-ARBA"/>
</dbReference>
<keyword evidence="4 7" id="KW-0812">Transmembrane</keyword>
<sequence length="275" mass="29074">MAHKTPGEPAGPGTAEETKAAPERARPGRRGLPLALNAVSVALGIALWWGLAAAGFKLPTPPEVVSRAGTLIGDGTLGQDALASLTRVLIGFALGTAVAVPVGFLMGWYGLLRGLIEPWVQFFRTIPPLAIIPLAVVVMGIDETPKIFVIFLAAFLACVISTFQGVVSVDRTLINAARVLGAKDATIFARVVVPASTPFILVGMRVGLGSAWATLVAAELIAAQQGLGYRMQNAQLYYDLPTIFVGLISIGILGLLMDRVLLLAERKLTGWQERR</sequence>
<keyword evidence="5 7" id="KW-1133">Transmembrane helix</keyword>
<evidence type="ECO:0000256" key="8">
    <source>
        <dbReference type="SAM" id="MobiDB-lite"/>
    </source>
</evidence>
<name>A0A926LDB4_9ACTN</name>
<feature type="transmembrane region" description="Helical" evidence="7">
    <location>
        <begin position="88"/>
        <end position="110"/>
    </location>
</feature>
<evidence type="ECO:0000313" key="11">
    <source>
        <dbReference type="Proteomes" id="UP000621210"/>
    </source>
</evidence>
<reference evidence="10" key="2">
    <citation type="submission" date="2020-09" db="EMBL/GenBank/DDBJ databases">
        <authorList>
            <person name="Luo X."/>
        </authorList>
    </citation>
    <scope>NUCLEOTIDE SEQUENCE</scope>
    <source>
        <strain evidence="10">TRM S81-3</strain>
    </source>
</reference>
<dbReference type="PANTHER" id="PTHR30151">
    <property type="entry name" value="ALKANE SULFONATE ABC TRANSPORTER-RELATED, MEMBRANE SUBUNIT"/>
    <property type="match status" value="1"/>
</dbReference>
<feature type="domain" description="ABC transmembrane type-1" evidence="9">
    <location>
        <begin position="81"/>
        <end position="261"/>
    </location>
</feature>
<dbReference type="SUPFAM" id="SSF161098">
    <property type="entry name" value="MetI-like"/>
    <property type="match status" value="1"/>
</dbReference>
<feature type="region of interest" description="Disordered" evidence="8">
    <location>
        <begin position="1"/>
        <end position="26"/>
    </location>
</feature>
<keyword evidence="11" id="KW-1185">Reference proteome</keyword>
<feature type="transmembrane region" description="Helical" evidence="7">
    <location>
        <begin position="34"/>
        <end position="56"/>
    </location>
</feature>
<organism evidence="10 11">
    <name type="scientific">Streptomyces griseicoloratus</name>
    <dbReference type="NCBI Taxonomy" id="2752516"/>
    <lineage>
        <taxon>Bacteria</taxon>
        <taxon>Bacillati</taxon>
        <taxon>Actinomycetota</taxon>
        <taxon>Actinomycetes</taxon>
        <taxon>Kitasatosporales</taxon>
        <taxon>Streptomycetaceae</taxon>
        <taxon>Streptomyces</taxon>
    </lineage>
</organism>
<dbReference type="PANTHER" id="PTHR30151:SF0">
    <property type="entry name" value="ABC TRANSPORTER PERMEASE PROTEIN MJ0413-RELATED"/>
    <property type="match status" value="1"/>
</dbReference>
<dbReference type="InterPro" id="IPR035906">
    <property type="entry name" value="MetI-like_sf"/>
</dbReference>
<dbReference type="CDD" id="cd06261">
    <property type="entry name" value="TM_PBP2"/>
    <property type="match status" value="1"/>
</dbReference>
<accession>A0A926LDB4</accession>
<dbReference type="Proteomes" id="UP000621210">
    <property type="component" value="Unassembled WGS sequence"/>
</dbReference>
<reference evidence="10" key="1">
    <citation type="submission" date="2020-09" db="EMBL/GenBank/DDBJ databases">
        <title>Streptomyces grisecoloratus sp. nov., isolated from cotton soil.</title>
        <authorList>
            <person name="Xing L."/>
        </authorList>
    </citation>
    <scope>NUCLEOTIDE SEQUENCE</scope>
    <source>
        <strain evidence="10">TRM S81-3</strain>
    </source>
</reference>
<evidence type="ECO:0000256" key="4">
    <source>
        <dbReference type="ARBA" id="ARBA00022692"/>
    </source>
</evidence>
<dbReference type="AlphaFoldDB" id="A0A926LDB4"/>